<evidence type="ECO:0000256" key="1">
    <source>
        <dbReference type="SAM" id="MobiDB-lite"/>
    </source>
</evidence>
<evidence type="ECO:0000313" key="2">
    <source>
        <dbReference type="EMBL" id="TPX48716.1"/>
    </source>
</evidence>
<feature type="region of interest" description="Disordered" evidence="1">
    <location>
        <begin position="23"/>
        <end position="106"/>
    </location>
</feature>
<dbReference type="Proteomes" id="UP000317494">
    <property type="component" value="Unassembled WGS sequence"/>
</dbReference>
<dbReference type="AlphaFoldDB" id="A0A507DB53"/>
<sequence>MGRAPRPRWVRRDGRLVRIDGAEETHIVEERQRHPANRMEAHGDQEAADAGNAAKSLPPPPLPQSPPLRLLPWEVPVQHPLPSIPGPGSNRLGVPVHRRRGSRLRE</sequence>
<dbReference type="VEuPathDB" id="FungiDB:SeMB42_g02891"/>
<accession>A0A507DB53</accession>
<evidence type="ECO:0000313" key="3">
    <source>
        <dbReference type="Proteomes" id="UP000317494"/>
    </source>
</evidence>
<gene>
    <name evidence="2" type="ORF">SeMB42_g02891</name>
</gene>
<reference evidence="2 3" key="1">
    <citation type="journal article" date="2019" name="Sci. Rep.">
        <title>Comparative genomics of chytrid fungi reveal insights into the obligate biotrophic and pathogenic lifestyle of Synchytrium endobioticum.</title>
        <authorList>
            <person name="van de Vossenberg B.T.L.H."/>
            <person name="Warris S."/>
            <person name="Nguyen H.D.T."/>
            <person name="van Gent-Pelzer M.P.E."/>
            <person name="Joly D.L."/>
            <person name="van de Geest H.C."/>
            <person name="Bonants P.J.M."/>
            <person name="Smith D.S."/>
            <person name="Levesque C.A."/>
            <person name="van der Lee T.A.J."/>
        </authorList>
    </citation>
    <scope>NUCLEOTIDE SEQUENCE [LARGE SCALE GENOMIC DNA]</scope>
    <source>
        <strain evidence="2 3">MB42</strain>
    </source>
</reference>
<dbReference type="EMBL" id="QEAN01000095">
    <property type="protein sequence ID" value="TPX48716.1"/>
    <property type="molecule type" value="Genomic_DNA"/>
</dbReference>
<comment type="caution">
    <text evidence="2">The sequence shown here is derived from an EMBL/GenBank/DDBJ whole genome shotgun (WGS) entry which is preliminary data.</text>
</comment>
<proteinExistence type="predicted"/>
<keyword evidence="3" id="KW-1185">Reference proteome</keyword>
<protein>
    <submittedName>
        <fullName evidence="2">Uncharacterized protein</fullName>
    </submittedName>
</protein>
<organism evidence="2 3">
    <name type="scientific">Synchytrium endobioticum</name>
    <dbReference type="NCBI Taxonomy" id="286115"/>
    <lineage>
        <taxon>Eukaryota</taxon>
        <taxon>Fungi</taxon>
        <taxon>Fungi incertae sedis</taxon>
        <taxon>Chytridiomycota</taxon>
        <taxon>Chytridiomycota incertae sedis</taxon>
        <taxon>Chytridiomycetes</taxon>
        <taxon>Synchytriales</taxon>
        <taxon>Synchytriaceae</taxon>
        <taxon>Synchytrium</taxon>
    </lineage>
</organism>
<feature type="compositionally biased region" description="Basic and acidic residues" evidence="1">
    <location>
        <begin position="23"/>
        <end position="45"/>
    </location>
</feature>
<name>A0A507DB53_9FUNG</name>
<feature type="compositionally biased region" description="Basic residues" evidence="1">
    <location>
        <begin position="96"/>
        <end position="106"/>
    </location>
</feature>
<feature type="compositionally biased region" description="Pro residues" evidence="1">
    <location>
        <begin position="57"/>
        <end position="66"/>
    </location>
</feature>